<feature type="transmembrane region" description="Helical" evidence="8">
    <location>
        <begin position="299"/>
        <end position="320"/>
    </location>
</feature>
<dbReference type="PANTHER" id="PTHR12982">
    <property type="entry name" value="PHOSPHATIDYLINOSITOL GLYCAN, CLASS C"/>
    <property type="match status" value="1"/>
</dbReference>
<evidence type="ECO:0000256" key="3">
    <source>
        <dbReference type="ARBA" id="ARBA00008321"/>
    </source>
</evidence>
<comment type="pathway">
    <text evidence="2">Glycolipid biosynthesis; glycosylphosphatidylinositol-anchor biosynthesis.</text>
</comment>
<organism evidence="9 10">
    <name type="scientific">Musa troglodytarum</name>
    <name type="common">fe'i banana</name>
    <dbReference type="NCBI Taxonomy" id="320322"/>
    <lineage>
        <taxon>Eukaryota</taxon>
        <taxon>Viridiplantae</taxon>
        <taxon>Streptophyta</taxon>
        <taxon>Embryophyta</taxon>
        <taxon>Tracheophyta</taxon>
        <taxon>Spermatophyta</taxon>
        <taxon>Magnoliopsida</taxon>
        <taxon>Liliopsida</taxon>
        <taxon>Zingiberales</taxon>
        <taxon>Musaceae</taxon>
        <taxon>Musa</taxon>
    </lineage>
</organism>
<dbReference type="AlphaFoldDB" id="A0A9E7KVD4"/>
<dbReference type="GO" id="GO:0006506">
    <property type="term" value="P:GPI anchor biosynthetic process"/>
    <property type="evidence" value="ECO:0007669"/>
    <property type="project" value="UniProtKB-KW"/>
</dbReference>
<gene>
    <name evidence="9" type="ORF">MUK42_15748</name>
</gene>
<keyword evidence="7 8" id="KW-0472">Membrane</keyword>
<feature type="transmembrane region" description="Helical" evidence="8">
    <location>
        <begin position="160"/>
        <end position="179"/>
    </location>
</feature>
<evidence type="ECO:0000313" key="9">
    <source>
        <dbReference type="EMBL" id="URE28684.1"/>
    </source>
</evidence>
<reference evidence="9" key="1">
    <citation type="submission" date="2022-05" db="EMBL/GenBank/DDBJ databases">
        <title>The Musa troglodytarum L. genome provides insights into the mechanism of non-climacteric behaviour and enrichment of carotenoids.</title>
        <authorList>
            <person name="Wang J."/>
        </authorList>
    </citation>
    <scope>NUCLEOTIDE SEQUENCE</scope>
    <source>
        <tissue evidence="9">Leaf</tissue>
    </source>
</reference>
<feature type="transmembrane region" description="Helical" evidence="8">
    <location>
        <begin position="249"/>
        <end position="270"/>
    </location>
</feature>
<feature type="transmembrane region" description="Helical" evidence="8">
    <location>
        <begin position="277"/>
        <end position="293"/>
    </location>
</feature>
<comment type="similarity">
    <text evidence="3">Belongs to the PIGC family.</text>
</comment>
<dbReference type="OrthoDB" id="196709at2759"/>
<accession>A0A9E7KVD4</accession>
<evidence type="ECO:0000256" key="7">
    <source>
        <dbReference type="ARBA" id="ARBA00023136"/>
    </source>
</evidence>
<dbReference type="PANTHER" id="PTHR12982:SF0">
    <property type="entry name" value="PHOSPHATIDYLINOSITOL N-ACETYLGLUCOSAMINYLTRANSFERASE SUBUNIT C"/>
    <property type="match status" value="1"/>
</dbReference>
<dbReference type="GO" id="GO:0000506">
    <property type="term" value="C:glycosylphosphatidylinositol-N-acetylglucosaminyltransferase (GPI-GnT) complex"/>
    <property type="evidence" value="ECO:0007669"/>
    <property type="project" value="TreeGrafter"/>
</dbReference>
<evidence type="ECO:0000256" key="2">
    <source>
        <dbReference type="ARBA" id="ARBA00004687"/>
    </source>
</evidence>
<keyword evidence="6 8" id="KW-1133">Transmembrane helix</keyword>
<evidence type="ECO:0000256" key="5">
    <source>
        <dbReference type="ARBA" id="ARBA00022692"/>
    </source>
</evidence>
<dbReference type="InterPro" id="IPR009450">
    <property type="entry name" value="Plno_GlcNAc_GPI2"/>
</dbReference>
<evidence type="ECO:0000256" key="6">
    <source>
        <dbReference type="ARBA" id="ARBA00022989"/>
    </source>
</evidence>
<name>A0A9E7KVD4_9LILI</name>
<evidence type="ECO:0000256" key="4">
    <source>
        <dbReference type="ARBA" id="ARBA00022502"/>
    </source>
</evidence>
<keyword evidence="4" id="KW-0337">GPI-anchor biosynthesis</keyword>
<dbReference type="Pfam" id="PF06432">
    <property type="entry name" value="GPI2"/>
    <property type="match status" value="2"/>
</dbReference>
<evidence type="ECO:0000256" key="1">
    <source>
        <dbReference type="ARBA" id="ARBA00004141"/>
    </source>
</evidence>
<evidence type="ECO:0000313" key="10">
    <source>
        <dbReference type="Proteomes" id="UP001055439"/>
    </source>
</evidence>
<keyword evidence="10" id="KW-1185">Reference proteome</keyword>
<protein>
    <recommendedName>
        <fullName evidence="11">Phosphatidylinositol N-acetylglucosaminyltransferase subunit C</fullName>
    </recommendedName>
</protein>
<evidence type="ECO:0000256" key="8">
    <source>
        <dbReference type="SAM" id="Phobius"/>
    </source>
</evidence>
<comment type="subcellular location">
    <subcellularLocation>
        <location evidence="1">Membrane</location>
        <topology evidence="1">Multi-pass membrane protein</topology>
    </subcellularLocation>
</comment>
<evidence type="ECO:0008006" key="11">
    <source>
        <dbReference type="Google" id="ProtNLM"/>
    </source>
</evidence>
<dbReference type="EMBL" id="CP097510">
    <property type="protein sequence ID" value="URE28684.1"/>
    <property type="molecule type" value="Genomic_DNA"/>
</dbReference>
<dbReference type="Proteomes" id="UP001055439">
    <property type="component" value="Chromosome 8"/>
</dbReference>
<proteinExistence type="inferred from homology"/>
<sequence>MGSRPHAELGDLESEIHGADVGHTMDQIVAGVVRGNVATIQNYKLASLLYVLGIDLRIIAAAAAAAAGDTSQAELPKRCAFLSSCRRCACLLPFSLTSEFEYHTRWMEGATDQVIERPKWKKVAYGGMQPGYDDNFTDESFLEEMVMNANVLSVQLLSRYFLNISFFICGLYILAPIYHTLTRSISSDSIVALTVSLLIIHLFLHDYSGSTIRPPGALKNPNLASNISLNASIVASVLVASRLPSRLHVFAIMLFSLQIFLFAPLITFCIKKYSNRVHLGFSFALMSMTLSVVCQLHGMLFVLLLGLLLFISVVCPYWLIRIQEYKFEINGPWDEAKLCFDITDYWK</sequence>
<feature type="transmembrane region" description="Helical" evidence="8">
    <location>
        <begin position="185"/>
        <end position="204"/>
    </location>
</feature>
<keyword evidence="5 8" id="KW-0812">Transmembrane</keyword>